<evidence type="ECO:0000313" key="2">
    <source>
        <dbReference type="EMBL" id="GIX70703.1"/>
    </source>
</evidence>
<keyword evidence="1" id="KW-1133">Transmembrane helix</keyword>
<comment type="caution">
    <text evidence="2">The sequence shown here is derived from an EMBL/GenBank/DDBJ whole genome shotgun (WGS) entry which is preliminary data.</text>
</comment>
<reference evidence="2 3" key="1">
    <citation type="submission" date="2021-06" db="EMBL/GenBank/DDBJ databases">
        <title>Caerostris darwini draft genome.</title>
        <authorList>
            <person name="Kono N."/>
            <person name="Arakawa K."/>
        </authorList>
    </citation>
    <scope>NUCLEOTIDE SEQUENCE [LARGE SCALE GENOMIC DNA]</scope>
</reference>
<dbReference type="AlphaFoldDB" id="A0AAV4MEC6"/>
<feature type="transmembrane region" description="Helical" evidence="1">
    <location>
        <begin position="20"/>
        <end position="41"/>
    </location>
</feature>
<keyword evidence="1" id="KW-0472">Membrane</keyword>
<dbReference type="EMBL" id="BPLQ01000391">
    <property type="protein sequence ID" value="GIX70703.1"/>
    <property type="molecule type" value="Genomic_DNA"/>
</dbReference>
<keyword evidence="3" id="KW-1185">Reference proteome</keyword>
<evidence type="ECO:0000256" key="1">
    <source>
        <dbReference type="SAM" id="Phobius"/>
    </source>
</evidence>
<name>A0AAV4MEC6_9ARAC</name>
<keyword evidence="1" id="KW-0812">Transmembrane</keyword>
<sequence length="138" mass="16079">MSHCRFPLPRRIGLADKNFISLYFTLGFAFSKVVLVVFWYSSQLYWGRVLRATKCVWKTSKQLCVEILHFIVRMGSLKAFFGEVDRRKVLPSLWDFPGEADFREELLHHLHVHLDIPFRNKGDLKVTSDIKHAGILSS</sequence>
<proteinExistence type="predicted"/>
<evidence type="ECO:0000313" key="3">
    <source>
        <dbReference type="Proteomes" id="UP001054837"/>
    </source>
</evidence>
<organism evidence="2 3">
    <name type="scientific">Caerostris darwini</name>
    <dbReference type="NCBI Taxonomy" id="1538125"/>
    <lineage>
        <taxon>Eukaryota</taxon>
        <taxon>Metazoa</taxon>
        <taxon>Ecdysozoa</taxon>
        <taxon>Arthropoda</taxon>
        <taxon>Chelicerata</taxon>
        <taxon>Arachnida</taxon>
        <taxon>Araneae</taxon>
        <taxon>Araneomorphae</taxon>
        <taxon>Entelegynae</taxon>
        <taxon>Araneoidea</taxon>
        <taxon>Araneidae</taxon>
        <taxon>Caerostris</taxon>
    </lineage>
</organism>
<dbReference type="Proteomes" id="UP001054837">
    <property type="component" value="Unassembled WGS sequence"/>
</dbReference>
<protein>
    <submittedName>
        <fullName evidence="2">Uncharacterized protein</fullName>
    </submittedName>
</protein>
<accession>A0AAV4MEC6</accession>
<gene>
    <name evidence="2" type="ORF">CDAR_114821</name>
</gene>